<sequence length="131" mass="15360">MKTILKRFQPLFELRRQEAVDIGGFLVGSHNRDLLAYINDVYYFSSIFFTPIFGCPLGLDRVRRWRIYLYSYILKWSACSCLFSYWFHCNCSNGCSVSSAGYLHDRWVDYLQDSNGGTLLRVEFVTCYTDP</sequence>
<evidence type="ECO:0000313" key="1">
    <source>
        <dbReference type="EMBL" id="KAF7255596.1"/>
    </source>
</evidence>
<organism evidence="1 2">
    <name type="scientific">Paragonimus skrjabini miyazakii</name>
    <dbReference type="NCBI Taxonomy" id="59628"/>
    <lineage>
        <taxon>Eukaryota</taxon>
        <taxon>Metazoa</taxon>
        <taxon>Spiralia</taxon>
        <taxon>Lophotrochozoa</taxon>
        <taxon>Platyhelminthes</taxon>
        <taxon>Trematoda</taxon>
        <taxon>Digenea</taxon>
        <taxon>Plagiorchiida</taxon>
        <taxon>Troglotremata</taxon>
        <taxon>Troglotrematidae</taxon>
        <taxon>Paragonimus</taxon>
    </lineage>
</organism>
<evidence type="ECO:0000313" key="2">
    <source>
        <dbReference type="Proteomes" id="UP000822476"/>
    </source>
</evidence>
<keyword evidence="2" id="KW-1185">Reference proteome</keyword>
<dbReference type="Proteomes" id="UP000822476">
    <property type="component" value="Unassembled WGS sequence"/>
</dbReference>
<gene>
    <name evidence="1" type="ORF">EG68_07217</name>
</gene>
<comment type="caution">
    <text evidence="1">The sequence shown here is derived from an EMBL/GenBank/DDBJ whole genome shotgun (WGS) entry which is preliminary data.</text>
</comment>
<dbReference type="EMBL" id="JTDE01003831">
    <property type="protein sequence ID" value="KAF7255596.1"/>
    <property type="molecule type" value="Genomic_DNA"/>
</dbReference>
<dbReference type="AlphaFoldDB" id="A0A8S9YQA5"/>
<proteinExistence type="predicted"/>
<protein>
    <submittedName>
        <fullName evidence="1">Uncharacterized protein</fullName>
    </submittedName>
</protein>
<accession>A0A8S9YQA5</accession>
<reference evidence="1" key="1">
    <citation type="submission" date="2019-07" db="EMBL/GenBank/DDBJ databases">
        <title>Annotation for the trematode Paragonimus miyazaki's.</title>
        <authorList>
            <person name="Choi Y.-J."/>
        </authorList>
    </citation>
    <scope>NUCLEOTIDE SEQUENCE</scope>
    <source>
        <strain evidence="1">Japan</strain>
    </source>
</reference>
<name>A0A8S9YQA5_9TREM</name>